<protein>
    <submittedName>
        <fullName evidence="9">Uncharacterized protein</fullName>
    </submittedName>
</protein>
<dbReference type="FunFam" id="3.10.50.10:FF:000015">
    <property type="entry name" value="Chitotriosidase-1"/>
    <property type="match status" value="1"/>
</dbReference>
<dbReference type="SMART" id="SM00220">
    <property type="entry name" value="S_TKc"/>
    <property type="match status" value="1"/>
</dbReference>
<dbReference type="InterPro" id="IPR008271">
    <property type="entry name" value="Ser/Thr_kinase_AS"/>
</dbReference>
<dbReference type="Pfam" id="PF07714">
    <property type="entry name" value="PK_Tyr_Ser-Thr"/>
    <property type="match status" value="1"/>
</dbReference>
<dbReference type="PANTHER" id="PTHR27002:SF559">
    <property type="entry name" value="CYSTEINE-RICH RLK (RECEPTOR-LIKE KINASE) PROTEIN"/>
    <property type="match status" value="1"/>
</dbReference>
<keyword evidence="6" id="KW-1133">Transmembrane helix</keyword>
<dbReference type="InterPro" id="IPR011009">
    <property type="entry name" value="Kinase-like_dom_sf"/>
</dbReference>
<dbReference type="GO" id="GO:0005524">
    <property type="term" value="F:ATP binding"/>
    <property type="evidence" value="ECO:0007669"/>
    <property type="project" value="UniProtKB-KW"/>
</dbReference>
<dbReference type="SUPFAM" id="SSF54556">
    <property type="entry name" value="Chitinase insertion domain"/>
    <property type="match status" value="1"/>
</dbReference>
<keyword evidence="10" id="KW-1185">Reference proteome</keyword>
<proteinExistence type="predicted"/>
<evidence type="ECO:0000259" key="8">
    <source>
        <dbReference type="PROSITE" id="PS51910"/>
    </source>
</evidence>
<keyword evidence="2" id="KW-0808">Transferase</keyword>
<feature type="transmembrane region" description="Helical" evidence="6">
    <location>
        <begin position="45"/>
        <end position="63"/>
    </location>
</feature>
<dbReference type="PANTHER" id="PTHR27002">
    <property type="entry name" value="RECEPTOR-LIKE SERINE/THREONINE-PROTEIN KINASE SD1-8"/>
    <property type="match status" value="1"/>
</dbReference>
<dbReference type="PROSITE" id="PS51910">
    <property type="entry name" value="GH18_2"/>
    <property type="match status" value="1"/>
</dbReference>
<dbReference type="SMART" id="SM00636">
    <property type="entry name" value="Glyco_18"/>
    <property type="match status" value="1"/>
</dbReference>
<evidence type="ECO:0000256" key="2">
    <source>
        <dbReference type="ARBA" id="ARBA00022679"/>
    </source>
</evidence>
<dbReference type="AlphaFoldDB" id="A0AAP0RBQ6"/>
<keyword evidence="6" id="KW-0472">Membrane</keyword>
<dbReference type="SUPFAM" id="SSF56112">
    <property type="entry name" value="Protein kinase-like (PK-like)"/>
    <property type="match status" value="1"/>
</dbReference>
<evidence type="ECO:0000313" key="9">
    <source>
        <dbReference type="EMBL" id="KAK9274722.1"/>
    </source>
</evidence>
<feature type="domain" description="GH18" evidence="8">
    <location>
        <begin position="1"/>
        <end position="241"/>
    </location>
</feature>
<dbReference type="InterPro" id="IPR001223">
    <property type="entry name" value="Glyco_hydro18_cat"/>
</dbReference>
<dbReference type="Gene3D" id="3.30.200.20">
    <property type="entry name" value="Phosphorylase Kinase, domain 1"/>
    <property type="match status" value="1"/>
</dbReference>
<dbReference type="Gene3D" id="1.10.510.10">
    <property type="entry name" value="Transferase(Phosphotransferase) domain 1"/>
    <property type="match status" value="1"/>
</dbReference>
<evidence type="ECO:0000313" key="10">
    <source>
        <dbReference type="Proteomes" id="UP001415857"/>
    </source>
</evidence>
<keyword evidence="3" id="KW-0547">Nucleotide-binding</keyword>
<gene>
    <name evidence="9" type="ORF">L1049_021973</name>
</gene>
<dbReference type="InterPro" id="IPR001245">
    <property type="entry name" value="Ser-Thr/Tyr_kinase_cat_dom"/>
</dbReference>
<name>A0AAP0RBQ6_LIQFO</name>
<evidence type="ECO:0000256" key="3">
    <source>
        <dbReference type="ARBA" id="ARBA00022741"/>
    </source>
</evidence>
<comment type="caution">
    <text evidence="9">The sequence shown here is derived from an EMBL/GenBank/DDBJ whole genome shotgun (WGS) entry which is preliminary data.</text>
</comment>
<evidence type="ECO:0000256" key="1">
    <source>
        <dbReference type="ARBA" id="ARBA00022527"/>
    </source>
</evidence>
<dbReference type="GO" id="GO:0008061">
    <property type="term" value="F:chitin binding"/>
    <property type="evidence" value="ECO:0007669"/>
    <property type="project" value="InterPro"/>
</dbReference>
<accession>A0AAP0RBQ6</accession>
<dbReference type="FunFam" id="1.10.510.10:FF:001019">
    <property type="entry name" value="G-type lectin S-receptor-like serine/threonine-protein kinase B120"/>
    <property type="match status" value="1"/>
</dbReference>
<reference evidence="9 10" key="1">
    <citation type="journal article" date="2024" name="Plant J.">
        <title>Genome sequences and population genomics reveal climatic adaptation and genomic divergence between two closely related sweetgum species.</title>
        <authorList>
            <person name="Xu W.Q."/>
            <person name="Ren C.Q."/>
            <person name="Zhang X.Y."/>
            <person name="Comes H.P."/>
            <person name="Liu X.H."/>
            <person name="Li Y.G."/>
            <person name="Kettle C.J."/>
            <person name="Jalonen R."/>
            <person name="Gaisberger H."/>
            <person name="Ma Y.Z."/>
            <person name="Qiu Y.X."/>
        </authorList>
    </citation>
    <scope>NUCLEOTIDE SEQUENCE [LARGE SCALE GENOMIC DNA]</scope>
    <source>
        <strain evidence="9">Hangzhou</strain>
    </source>
</reference>
<dbReference type="Gene3D" id="3.10.50.10">
    <property type="match status" value="1"/>
</dbReference>
<keyword evidence="1" id="KW-0723">Serine/threonine-protein kinase</keyword>
<evidence type="ECO:0000256" key="5">
    <source>
        <dbReference type="ARBA" id="ARBA00022840"/>
    </source>
</evidence>
<keyword evidence="5" id="KW-0067">ATP-binding</keyword>
<dbReference type="EMBL" id="JBBPBK010000011">
    <property type="protein sequence ID" value="KAK9274722.1"/>
    <property type="molecule type" value="Genomic_DNA"/>
</dbReference>
<dbReference type="Proteomes" id="UP001415857">
    <property type="component" value="Unassembled WGS sequence"/>
</dbReference>
<dbReference type="InterPro" id="IPR011583">
    <property type="entry name" value="Chitinase_II/V-like_cat"/>
</dbReference>
<dbReference type="GO" id="GO:0005975">
    <property type="term" value="P:carbohydrate metabolic process"/>
    <property type="evidence" value="ECO:0007669"/>
    <property type="project" value="InterPro"/>
</dbReference>
<dbReference type="SUPFAM" id="SSF51445">
    <property type="entry name" value="(Trans)glycosidases"/>
    <property type="match status" value="1"/>
</dbReference>
<dbReference type="InterPro" id="IPR029070">
    <property type="entry name" value="Chitinase_insertion_sf"/>
</dbReference>
<dbReference type="PROSITE" id="PS50011">
    <property type="entry name" value="PROTEIN_KINASE_DOM"/>
    <property type="match status" value="1"/>
</dbReference>
<feature type="transmembrane region" description="Helical" evidence="6">
    <location>
        <begin position="248"/>
        <end position="272"/>
    </location>
</feature>
<keyword evidence="4" id="KW-0418">Kinase</keyword>
<feature type="domain" description="Protein kinase" evidence="7">
    <location>
        <begin position="318"/>
        <end position="568"/>
    </location>
</feature>
<sequence length="568" mass="63852">MVFMASTFHGFLKTQALTWPIWAPSLTSRRAALNSESRNSNESQLILTMLINCFSPTLGYVSFPVGSMRRNLNWVHFSAALPDKEPLMTNYTSAYAPLYDPLSNENTDFGIGAWIASGLLPSQLILGLHYYGYAWKLVNPNDNALGAPVAGPAVTSDGSLTYAEIKQYIQRYGGTTVYNATYVVYYCAIGSTWIVFDDVEAIKAKVSYAMEKRLLGYNVWQVTNDDDWVLSSAADQVDVKDHQNKQRLMLIVLLPIAMVLVILGLMVCYLQGTVHKPKEKESLSQLGGDIEVAENFSSNSPNLQVFSFADIVVATNNFSIENKLGEGGFGPVYKGKSSNDQEIAVKRLSKTSKQGSVEFKNEVTLTAKLQHVNLVRLLGFCTQRKEKLLIYEYMPNKSLDFYLFDLDRRLLLDWKKRVQIIEGVTQGLVYLQEYSRLTILHRDLKASNILLDNDMKPKISDLGMAKIFEKDDHETNTRRIVGTLHMSCGKMEMAWSLWTQSLDDAFSSCKLMTCMQVALLCVQERPADRPSMLEVSSMLKNKTVAIAMPKRPAFSIKRDEDDRNNSAL</sequence>
<dbReference type="Pfam" id="PF00704">
    <property type="entry name" value="Glyco_hydro_18"/>
    <property type="match status" value="1"/>
</dbReference>
<evidence type="ECO:0000259" key="7">
    <source>
        <dbReference type="PROSITE" id="PS50011"/>
    </source>
</evidence>
<evidence type="ECO:0000256" key="4">
    <source>
        <dbReference type="ARBA" id="ARBA00022777"/>
    </source>
</evidence>
<evidence type="ECO:0000256" key="6">
    <source>
        <dbReference type="SAM" id="Phobius"/>
    </source>
</evidence>
<keyword evidence="6" id="KW-0812">Transmembrane</keyword>
<organism evidence="9 10">
    <name type="scientific">Liquidambar formosana</name>
    <name type="common">Formosan gum</name>
    <dbReference type="NCBI Taxonomy" id="63359"/>
    <lineage>
        <taxon>Eukaryota</taxon>
        <taxon>Viridiplantae</taxon>
        <taxon>Streptophyta</taxon>
        <taxon>Embryophyta</taxon>
        <taxon>Tracheophyta</taxon>
        <taxon>Spermatophyta</taxon>
        <taxon>Magnoliopsida</taxon>
        <taxon>eudicotyledons</taxon>
        <taxon>Gunneridae</taxon>
        <taxon>Pentapetalae</taxon>
        <taxon>Saxifragales</taxon>
        <taxon>Altingiaceae</taxon>
        <taxon>Liquidambar</taxon>
    </lineage>
</organism>
<dbReference type="GO" id="GO:0005886">
    <property type="term" value="C:plasma membrane"/>
    <property type="evidence" value="ECO:0007669"/>
    <property type="project" value="TreeGrafter"/>
</dbReference>
<dbReference type="GO" id="GO:0004674">
    <property type="term" value="F:protein serine/threonine kinase activity"/>
    <property type="evidence" value="ECO:0007669"/>
    <property type="project" value="UniProtKB-KW"/>
</dbReference>
<dbReference type="FunFam" id="3.30.200.20:FF:000951">
    <property type="entry name" value="Uncharacterized protein"/>
    <property type="match status" value="1"/>
</dbReference>
<dbReference type="Gene3D" id="3.20.20.80">
    <property type="entry name" value="Glycosidases"/>
    <property type="match status" value="1"/>
</dbReference>
<dbReference type="PROSITE" id="PS00108">
    <property type="entry name" value="PROTEIN_KINASE_ST"/>
    <property type="match status" value="1"/>
</dbReference>
<dbReference type="InterPro" id="IPR017853">
    <property type="entry name" value="GH"/>
</dbReference>
<dbReference type="InterPro" id="IPR000719">
    <property type="entry name" value="Prot_kinase_dom"/>
</dbReference>